<dbReference type="GO" id="GO:0036503">
    <property type="term" value="P:ERAD pathway"/>
    <property type="evidence" value="ECO:0007669"/>
    <property type="project" value="TreeGrafter"/>
</dbReference>
<dbReference type="GO" id="GO:0005634">
    <property type="term" value="C:nucleus"/>
    <property type="evidence" value="ECO:0007669"/>
    <property type="project" value="TreeGrafter"/>
</dbReference>
<proteinExistence type="predicted"/>
<dbReference type="PANTHER" id="PTHR23346">
    <property type="entry name" value="TRANSLATIONAL ACTIVATOR GCN1-RELATED"/>
    <property type="match status" value="1"/>
</dbReference>
<reference evidence="2" key="1">
    <citation type="submission" date="2014-09" db="EMBL/GenBank/DDBJ databases">
        <authorList>
            <person name="Magalhaes I.L.F."/>
            <person name="Oliveira U."/>
            <person name="Santos F.R."/>
            <person name="Vidigal T.H.D.A."/>
            <person name="Brescovit A.D."/>
            <person name="Santos A.J."/>
        </authorList>
    </citation>
    <scope>NUCLEOTIDE SEQUENCE</scope>
    <source>
        <tissue evidence="2">Shoot tissue taken approximately 20 cm above the soil surface</tissue>
    </source>
</reference>
<evidence type="ECO:0000256" key="1">
    <source>
        <dbReference type="ARBA" id="ARBA00022737"/>
    </source>
</evidence>
<dbReference type="GO" id="GO:0060090">
    <property type="term" value="F:molecular adaptor activity"/>
    <property type="evidence" value="ECO:0007669"/>
    <property type="project" value="TreeGrafter"/>
</dbReference>
<keyword evidence="1" id="KW-0677">Repeat</keyword>
<accession>A0A0A9DC33</accession>
<organism evidence="2">
    <name type="scientific">Arundo donax</name>
    <name type="common">Giant reed</name>
    <name type="synonym">Donax arundinaceus</name>
    <dbReference type="NCBI Taxonomy" id="35708"/>
    <lineage>
        <taxon>Eukaryota</taxon>
        <taxon>Viridiplantae</taxon>
        <taxon>Streptophyta</taxon>
        <taxon>Embryophyta</taxon>
        <taxon>Tracheophyta</taxon>
        <taxon>Spermatophyta</taxon>
        <taxon>Magnoliopsida</taxon>
        <taxon>Liliopsida</taxon>
        <taxon>Poales</taxon>
        <taxon>Poaceae</taxon>
        <taxon>PACMAD clade</taxon>
        <taxon>Arundinoideae</taxon>
        <taxon>Arundineae</taxon>
        <taxon>Arundo</taxon>
    </lineage>
</organism>
<name>A0A0A9DC33_ARUDO</name>
<evidence type="ECO:0000313" key="2">
    <source>
        <dbReference type="EMBL" id="JAD84253.1"/>
    </source>
</evidence>
<dbReference type="GO" id="GO:0005737">
    <property type="term" value="C:cytoplasm"/>
    <property type="evidence" value="ECO:0007669"/>
    <property type="project" value="TreeGrafter"/>
</dbReference>
<sequence>MSFPHLNKTLDLIFSLSRSKVEDVLFAAGEALSFIWGEVPVTADVILETNFVSLSQATNYLTGDAPLVSSNSYKRSGCEEAHAMAREEIIKKLFDTLIYSSRKEERCAGTVWLVSLTMYWSTSKDHRATPANSGSPFASSW</sequence>
<protein>
    <submittedName>
        <fullName evidence="2">Binding</fullName>
    </submittedName>
</protein>
<dbReference type="AlphaFoldDB" id="A0A0A9DC33"/>
<dbReference type="PANTHER" id="PTHR23346:SF19">
    <property type="entry name" value="PROTEASOME ADAPTER AND SCAFFOLD PROTEIN ECM29"/>
    <property type="match status" value="1"/>
</dbReference>
<dbReference type="EMBL" id="GBRH01213642">
    <property type="protein sequence ID" value="JAD84253.1"/>
    <property type="molecule type" value="Transcribed_RNA"/>
</dbReference>
<reference evidence="2" key="2">
    <citation type="journal article" date="2015" name="Data Brief">
        <title>Shoot transcriptome of the giant reed, Arundo donax.</title>
        <authorList>
            <person name="Barrero R.A."/>
            <person name="Guerrero F.D."/>
            <person name="Moolhuijzen P."/>
            <person name="Goolsby J.A."/>
            <person name="Tidwell J."/>
            <person name="Bellgard S.E."/>
            <person name="Bellgard M.I."/>
        </authorList>
    </citation>
    <scope>NUCLEOTIDE SEQUENCE</scope>
    <source>
        <tissue evidence="2">Shoot tissue taken approximately 20 cm above the soil surface</tissue>
    </source>
</reference>